<evidence type="ECO:0000313" key="2">
    <source>
        <dbReference type="Proteomes" id="UP000251313"/>
    </source>
</evidence>
<reference evidence="1 2" key="1">
    <citation type="submission" date="2018-06" db="EMBL/GenBank/DDBJ databases">
        <authorList>
            <consortium name="Pathogen Informatics"/>
            <person name="Doyle S."/>
        </authorList>
    </citation>
    <scope>NUCLEOTIDE SEQUENCE [LARGE SCALE GENOMIC DNA]</scope>
    <source>
        <strain evidence="1 2">NCTC11967</strain>
    </source>
</reference>
<dbReference type="RefSeq" id="WP_051860958.1">
    <property type="nucleotide sequence ID" value="NZ_UAVL01000019.1"/>
</dbReference>
<dbReference type="InterPro" id="IPR017738">
    <property type="entry name" value="T6SS-assoc_VCA0118"/>
</dbReference>
<sequence>MGMLTLLPLLASLAGHPANTGDLERCQTEQDPTLRLACYDALARLHHAPVKTPIHDSGYQLKTLPASGDRVLTRTVVSVGVLTIACRSGITQLTIQPAVPWRGGTVNAGVDGIPASGNWFVRDRGQLLEFARGLPAIDELRHWFGHQTLMLSDFHGQTIRLPLDGLDTAIKPLQQQCHWEGP</sequence>
<organism evidence="1 2">
    <name type="scientific">Yokenella regensburgei</name>
    <dbReference type="NCBI Taxonomy" id="158877"/>
    <lineage>
        <taxon>Bacteria</taxon>
        <taxon>Pseudomonadati</taxon>
        <taxon>Pseudomonadota</taxon>
        <taxon>Gammaproteobacteria</taxon>
        <taxon>Enterobacterales</taxon>
        <taxon>Enterobacteriaceae</taxon>
        <taxon>Yokenella</taxon>
    </lineage>
</organism>
<gene>
    <name evidence="1" type="ORF">NCTC11967_03660</name>
</gene>
<comment type="caution">
    <text evidence="1">The sequence shown here is derived from an EMBL/GenBank/DDBJ whole genome shotgun (WGS) entry which is preliminary data.</text>
</comment>
<name>A0AB38G169_9ENTR</name>
<proteinExistence type="predicted"/>
<dbReference type="Pfam" id="PF11319">
    <property type="entry name" value="VasI"/>
    <property type="match status" value="1"/>
</dbReference>
<evidence type="ECO:0000313" key="1">
    <source>
        <dbReference type="EMBL" id="SQA64629.1"/>
    </source>
</evidence>
<accession>A0AB38G169</accession>
<dbReference type="Proteomes" id="UP000251313">
    <property type="component" value="Unassembled WGS sequence"/>
</dbReference>
<dbReference type="AlphaFoldDB" id="A0AB38G169"/>
<dbReference type="EMBL" id="UAVL01000019">
    <property type="protein sequence ID" value="SQA64629.1"/>
    <property type="molecule type" value="Genomic_DNA"/>
</dbReference>
<protein>
    <submittedName>
        <fullName evidence="1">Type VI secretion-associated protein, VC_A0118 family</fullName>
    </submittedName>
</protein>